<dbReference type="SUPFAM" id="SSF57302">
    <property type="entry name" value="Snake toxin-like"/>
    <property type="match status" value="1"/>
</dbReference>
<dbReference type="Proteomes" id="UP000018936">
    <property type="component" value="Unassembled WGS sequence"/>
</dbReference>
<dbReference type="CDD" id="cd23572">
    <property type="entry name" value="TFP_LU_ECD_PINLYP_rpt2"/>
    <property type="match status" value="1"/>
</dbReference>
<keyword evidence="5" id="KW-1015">Disulfide bond</keyword>
<evidence type="ECO:0000313" key="7">
    <source>
        <dbReference type="EMBL" id="ETE63061.1"/>
    </source>
</evidence>
<dbReference type="Gene3D" id="2.10.60.10">
    <property type="entry name" value="CD59"/>
    <property type="match status" value="2"/>
</dbReference>
<name>V8NM84_OPHHA</name>
<evidence type="ECO:0000256" key="3">
    <source>
        <dbReference type="ARBA" id="ARBA00022525"/>
    </source>
</evidence>
<dbReference type="CDD" id="cd23588">
    <property type="entry name" value="TFP_LU_ECD_PLIG"/>
    <property type="match status" value="1"/>
</dbReference>
<organism evidence="7 8">
    <name type="scientific">Ophiophagus hannah</name>
    <name type="common">King cobra</name>
    <name type="synonym">Naja hannah</name>
    <dbReference type="NCBI Taxonomy" id="8665"/>
    <lineage>
        <taxon>Eukaryota</taxon>
        <taxon>Metazoa</taxon>
        <taxon>Chordata</taxon>
        <taxon>Craniata</taxon>
        <taxon>Vertebrata</taxon>
        <taxon>Euteleostomi</taxon>
        <taxon>Lepidosauria</taxon>
        <taxon>Squamata</taxon>
        <taxon>Bifurcata</taxon>
        <taxon>Unidentata</taxon>
        <taxon>Episquamata</taxon>
        <taxon>Toxicofera</taxon>
        <taxon>Serpentes</taxon>
        <taxon>Colubroidea</taxon>
        <taxon>Elapidae</taxon>
        <taxon>Elapinae</taxon>
        <taxon>Ophiophagus</taxon>
    </lineage>
</organism>
<dbReference type="InterPro" id="IPR050918">
    <property type="entry name" value="CNF-like_PLA2_Inhibitor"/>
</dbReference>
<evidence type="ECO:0000256" key="2">
    <source>
        <dbReference type="ARBA" id="ARBA00006570"/>
    </source>
</evidence>
<keyword evidence="3" id="KW-0964">Secreted</keyword>
<evidence type="ECO:0000259" key="6">
    <source>
        <dbReference type="Pfam" id="PF02988"/>
    </source>
</evidence>
<reference evidence="7 8" key="1">
    <citation type="journal article" date="2013" name="Proc. Natl. Acad. Sci. U.S.A.">
        <title>The king cobra genome reveals dynamic gene evolution and adaptation in the snake venom system.</title>
        <authorList>
            <person name="Vonk F.J."/>
            <person name="Casewell N.R."/>
            <person name="Henkel C.V."/>
            <person name="Heimberg A.M."/>
            <person name="Jansen H.J."/>
            <person name="McCleary R.J."/>
            <person name="Kerkkamp H.M."/>
            <person name="Vos R.A."/>
            <person name="Guerreiro I."/>
            <person name="Calvete J.J."/>
            <person name="Wuster W."/>
            <person name="Woods A.E."/>
            <person name="Logan J.M."/>
            <person name="Harrison R.A."/>
            <person name="Castoe T.A."/>
            <person name="de Koning A.P."/>
            <person name="Pollock D.D."/>
            <person name="Yandell M."/>
            <person name="Calderon D."/>
            <person name="Renjifo C."/>
            <person name="Currier R.B."/>
            <person name="Salgado D."/>
            <person name="Pla D."/>
            <person name="Sanz L."/>
            <person name="Hyder A.S."/>
            <person name="Ribeiro J.M."/>
            <person name="Arntzen J.W."/>
            <person name="van den Thillart G.E."/>
            <person name="Boetzer M."/>
            <person name="Pirovano W."/>
            <person name="Dirks R.P."/>
            <person name="Spaink H.P."/>
            <person name="Duboule D."/>
            <person name="McGlinn E."/>
            <person name="Kini R.M."/>
            <person name="Richardson M.K."/>
        </authorList>
    </citation>
    <scope>NUCLEOTIDE SEQUENCE</scope>
    <source>
        <tissue evidence="7">Blood</tissue>
    </source>
</reference>
<dbReference type="GO" id="GO:0005576">
    <property type="term" value="C:extracellular region"/>
    <property type="evidence" value="ECO:0007669"/>
    <property type="project" value="UniProtKB-SubCell"/>
</dbReference>
<evidence type="ECO:0000313" key="8">
    <source>
        <dbReference type="Proteomes" id="UP000018936"/>
    </source>
</evidence>
<gene>
    <name evidence="7" type="ORF">L345_11182</name>
</gene>
<protein>
    <recommendedName>
        <fullName evidence="6">Phospholipase A2 inhibitor N-terminal domain-containing protein</fullName>
    </recommendedName>
</protein>
<keyword evidence="8" id="KW-1185">Reference proteome</keyword>
<dbReference type="Pfam" id="PF02988">
    <property type="entry name" value="PLA2_inh"/>
    <property type="match status" value="1"/>
</dbReference>
<accession>V8NM84</accession>
<dbReference type="AlphaFoldDB" id="V8NM84"/>
<keyword evidence="4" id="KW-0593">Phospholipase A2 inhibitor</keyword>
<feature type="non-terminal residue" evidence="7">
    <location>
        <position position="1"/>
    </location>
</feature>
<proteinExistence type="inferred from homology"/>
<dbReference type="EMBL" id="AZIM01002931">
    <property type="protein sequence ID" value="ETE63061.1"/>
    <property type="molecule type" value="Genomic_DNA"/>
</dbReference>
<comment type="similarity">
    <text evidence="2">Belongs to the CNF-like-inhibitor family.</text>
</comment>
<evidence type="ECO:0000256" key="1">
    <source>
        <dbReference type="ARBA" id="ARBA00004613"/>
    </source>
</evidence>
<evidence type="ECO:0000256" key="4">
    <source>
        <dbReference type="ARBA" id="ARBA00023005"/>
    </source>
</evidence>
<evidence type="ECO:0000256" key="5">
    <source>
        <dbReference type="ARBA" id="ARBA00023157"/>
    </source>
</evidence>
<dbReference type="GO" id="GO:0019834">
    <property type="term" value="F:phospholipase A2 inhibitor activity"/>
    <property type="evidence" value="ECO:0007669"/>
    <property type="project" value="UniProtKB-KW"/>
</dbReference>
<feature type="domain" description="Phospholipase A2 inhibitor N-terminal" evidence="6">
    <location>
        <begin position="305"/>
        <end position="381"/>
    </location>
</feature>
<dbReference type="PANTHER" id="PTHR20914">
    <property type="entry name" value="LY6/PLAUR DOMAIN-CONTAINING PROTEIN 8"/>
    <property type="match status" value="1"/>
</dbReference>
<dbReference type="OrthoDB" id="9907178at2759"/>
<dbReference type="InterPro" id="IPR004126">
    <property type="entry name" value="PLipase_A2_inh_N"/>
</dbReference>
<comment type="subcellular location">
    <subcellularLocation>
        <location evidence="1">Secreted</location>
    </subcellularLocation>
</comment>
<dbReference type="PANTHER" id="PTHR20914:SF30">
    <property type="entry name" value="LY6_PLAUR DOMAIN CONTAINING 9"/>
    <property type="match status" value="1"/>
</dbReference>
<sequence>MGDNKSVRLGSYTFSFKDIKCTKANGALSSLRRLAFTLEKKDLGPQFLQCLGNAPFVNQVERTAKGIRKPALLRKTNVVLFCWKRILVVPARKIVTTNNKRCPACYTEPKEQSECQVKMINCTGKDETYCAEVFLQKKEGGKNTTTTMKGCANKAFCEKMDISATASSFTLLPNSNYVLGYQNPEFLELFLDFTLLEEPGEDHVFLTGVLGQLFRASLPLPIHCCQDATGQLHIANMLRGQLAVGGRRESQAGGSALNKAPVSSHEDFTDLLPSHPICYRRPEKTRKESICRPIFVVDAAGLSLECEECLGLRDCSGNMVTCDIGKDRCSVTGMVLPMGLSLNIKTCVSSDVCDKGVQVINMGQQGKAVAHLKCCEGDECRNVASPDILPLEISLKGCANKALCDSLVGYEAMAPENNGDHAMRCTPNSSIYLQEFTTVGQWNDLIKIEEFSGGVNTIPRWFGLFITILSGILLRKLLA</sequence>
<dbReference type="InterPro" id="IPR045860">
    <property type="entry name" value="Snake_toxin-like_sf"/>
</dbReference>
<comment type="caution">
    <text evidence="7">The sequence shown here is derived from an EMBL/GenBank/DDBJ whole genome shotgun (WGS) entry which is preliminary data.</text>
</comment>